<accession>A0A9W4SW99</accession>
<keyword evidence="2" id="KW-1185">Reference proteome</keyword>
<organism evidence="1 2">
    <name type="scientific">Funneliformis geosporum</name>
    <dbReference type="NCBI Taxonomy" id="1117311"/>
    <lineage>
        <taxon>Eukaryota</taxon>
        <taxon>Fungi</taxon>
        <taxon>Fungi incertae sedis</taxon>
        <taxon>Mucoromycota</taxon>
        <taxon>Glomeromycotina</taxon>
        <taxon>Glomeromycetes</taxon>
        <taxon>Glomerales</taxon>
        <taxon>Glomeraceae</taxon>
        <taxon>Funneliformis</taxon>
    </lineage>
</organism>
<dbReference type="EMBL" id="CAMKVN010003109">
    <property type="protein sequence ID" value="CAI2183727.1"/>
    <property type="molecule type" value="Genomic_DNA"/>
</dbReference>
<dbReference type="Proteomes" id="UP001153678">
    <property type="component" value="Unassembled WGS sequence"/>
</dbReference>
<name>A0A9W4SW99_9GLOM</name>
<protein>
    <submittedName>
        <fullName evidence="1">14152_t:CDS:1</fullName>
    </submittedName>
</protein>
<sequence>MESTSVNDIYATNIPQCAEILKNKNTKSSGESHLEICAFIMDIEKMAQKGMVNEAYKEKHANSPINTCINKISKIYSEFLFEVKAATNVKTTGDRCRSAREIMKKFYELDHGYNSLNDVVKIVNRGSSHYTSTFIHDPWWTPEMDVRKSMCGTVSPAHFGHGPILDIFWPELTSDVASINADKKSGVQYFAPISVRFYYFKIDDAWPPQ</sequence>
<comment type="caution">
    <text evidence="1">The sequence shown here is derived from an EMBL/GenBank/DDBJ whole genome shotgun (WGS) entry which is preliminary data.</text>
</comment>
<dbReference type="AlphaFoldDB" id="A0A9W4SW99"/>
<gene>
    <name evidence="1" type="ORF">FWILDA_LOCUS11221</name>
</gene>
<reference evidence="1" key="1">
    <citation type="submission" date="2022-08" db="EMBL/GenBank/DDBJ databases">
        <authorList>
            <person name="Kallberg Y."/>
            <person name="Tangrot J."/>
            <person name="Rosling A."/>
        </authorList>
    </citation>
    <scope>NUCLEOTIDE SEQUENCE</scope>
    <source>
        <strain evidence="1">Wild A</strain>
    </source>
</reference>
<proteinExistence type="predicted"/>
<evidence type="ECO:0000313" key="1">
    <source>
        <dbReference type="EMBL" id="CAI2183727.1"/>
    </source>
</evidence>
<evidence type="ECO:0000313" key="2">
    <source>
        <dbReference type="Proteomes" id="UP001153678"/>
    </source>
</evidence>